<feature type="transmembrane region" description="Helical" evidence="1">
    <location>
        <begin position="15"/>
        <end position="37"/>
    </location>
</feature>
<dbReference type="AlphaFoldDB" id="A0A5D3YQG6"/>
<dbReference type="Proteomes" id="UP000324595">
    <property type="component" value="Unassembled WGS sequence"/>
</dbReference>
<sequence>MTDRELHIIEEQAQLFWALLVFVCTCGGTYLLAGTFIFRSWNFFNLDQLGAIVLFLISFWGIYKITEPRYRFTIYAKKGTLIIEIMKGSLDIDTVHIPIDEIVELKFSPHRRRKENEASYDYSTSFHLMYRTVNSNNFKKVIDVESGSITLKVKDIAKLMRYIHERNPDITVPESQQYFL</sequence>
<keyword evidence="1" id="KW-1133">Transmembrane helix</keyword>
<keyword evidence="1" id="KW-0812">Transmembrane</keyword>
<keyword evidence="3" id="KW-1185">Reference proteome</keyword>
<evidence type="ECO:0000313" key="3">
    <source>
        <dbReference type="Proteomes" id="UP000324595"/>
    </source>
</evidence>
<gene>
    <name evidence="2" type="ORF">LX73_0597</name>
</gene>
<dbReference type="OrthoDB" id="1524387at2"/>
<evidence type="ECO:0000256" key="1">
    <source>
        <dbReference type="SAM" id="Phobius"/>
    </source>
</evidence>
<comment type="caution">
    <text evidence="2">The sequence shown here is derived from an EMBL/GenBank/DDBJ whole genome shotgun (WGS) entry which is preliminary data.</text>
</comment>
<keyword evidence="1" id="KW-0472">Membrane</keyword>
<organism evidence="2 3">
    <name type="scientific">Fodinibius salinus</name>
    <dbReference type="NCBI Taxonomy" id="860790"/>
    <lineage>
        <taxon>Bacteria</taxon>
        <taxon>Pseudomonadati</taxon>
        <taxon>Balneolota</taxon>
        <taxon>Balneolia</taxon>
        <taxon>Balneolales</taxon>
        <taxon>Balneolaceae</taxon>
        <taxon>Fodinibius</taxon>
    </lineage>
</organism>
<name>A0A5D3YQG6_9BACT</name>
<dbReference type="EMBL" id="VNHY01000001">
    <property type="protein sequence ID" value="TYP95299.1"/>
    <property type="molecule type" value="Genomic_DNA"/>
</dbReference>
<accession>A0A5D3YQG6</accession>
<feature type="transmembrane region" description="Helical" evidence="1">
    <location>
        <begin position="43"/>
        <end position="63"/>
    </location>
</feature>
<dbReference type="RefSeq" id="WP_148897971.1">
    <property type="nucleotide sequence ID" value="NZ_VNHY01000001.1"/>
</dbReference>
<proteinExistence type="predicted"/>
<protein>
    <submittedName>
        <fullName evidence="2">Uncharacterized protein</fullName>
    </submittedName>
</protein>
<evidence type="ECO:0000313" key="2">
    <source>
        <dbReference type="EMBL" id="TYP95299.1"/>
    </source>
</evidence>
<reference evidence="2 3" key="1">
    <citation type="submission" date="2019-07" db="EMBL/GenBank/DDBJ databases">
        <title>Genomic Encyclopedia of Archaeal and Bacterial Type Strains, Phase II (KMG-II): from individual species to whole genera.</title>
        <authorList>
            <person name="Goeker M."/>
        </authorList>
    </citation>
    <scope>NUCLEOTIDE SEQUENCE [LARGE SCALE GENOMIC DNA]</scope>
    <source>
        <strain evidence="2 3">DSM 21935</strain>
    </source>
</reference>